<name>D2VCR9_NAEGR</name>
<dbReference type="OrthoDB" id="163095at2759"/>
<reference evidence="2 3" key="1">
    <citation type="journal article" date="2010" name="Cell">
        <title>The genome of Naegleria gruberi illuminates early eukaryotic versatility.</title>
        <authorList>
            <person name="Fritz-Laylin L.K."/>
            <person name="Prochnik S.E."/>
            <person name="Ginger M.L."/>
            <person name="Dacks J.B."/>
            <person name="Carpenter M.L."/>
            <person name="Field M.C."/>
            <person name="Kuo A."/>
            <person name="Paredez A."/>
            <person name="Chapman J."/>
            <person name="Pham J."/>
            <person name="Shu S."/>
            <person name="Neupane R."/>
            <person name="Cipriano M."/>
            <person name="Mancuso J."/>
            <person name="Tu H."/>
            <person name="Salamov A."/>
            <person name="Lindquist E."/>
            <person name="Shapiro H."/>
            <person name="Lucas S."/>
            <person name="Grigoriev I.V."/>
            <person name="Cande W.Z."/>
            <person name="Fulton C."/>
            <person name="Rokhsar D.S."/>
            <person name="Dawson S.C."/>
        </authorList>
    </citation>
    <scope>NUCLEOTIDE SEQUENCE [LARGE SCALE GENOMIC DNA]</scope>
    <source>
        <strain evidence="2 3">NEG-M</strain>
    </source>
</reference>
<dbReference type="Pfam" id="PF11369">
    <property type="entry name" value="DUF3160"/>
    <property type="match status" value="2"/>
</dbReference>
<dbReference type="KEGG" id="ngr:NAEGRDRAFT_66670"/>
<evidence type="ECO:0000313" key="3">
    <source>
        <dbReference type="Proteomes" id="UP000006671"/>
    </source>
</evidence>
<proteinExistence type="predicted"/>
<sequence length="769" mass="89039">MLPSSDSNTSTATTAQNGVSSDGDCCYYSNNVGSFGEMYYRLLKRFRDEEMDGKYEKDHNILITADSLLHAFHYSYKSILESIEVQILFPKCKHLFTKLFKSMKETLIKHKFSDFANPSPHSLLNGFELEPRPIGLIEQGLYDLDFFITLSTSLIHGKVEDSYFMQNRHNVHYLFELIHRRCELGNDFSSSCCLFTIFGEKRFLEFRLYQPNWFYIRDYMNNYFKLLSWCNNTFMDITNIQQFTLILLVWLLVEESKTLGCEYSQIEHCYKNMIGISDSANCDDITTTLREYFNMTESGTEKIAEKLYYTLTLPENEKAIREIQQFVIKKNIGLNQISNANLKSPKEGVGHKDEFTFCFFGRKFTLDSFIFHNVTFDRLKDEENMRYLPRVIPTILDVGYTFLDSPVAEEILKNTDPYHDIVLDKLNELKTSINEYNSHPSIHNIWLDTLKGLSTISPLFQKVEKYTAKVLITQFSSFSHLKYDSSLFAKQHIETDIELMVNKEVFDIDTEASEYVDIGFLVEGSTTFFTKFVALVTFVRDLLQNDVQFSSMPISSESVKFYNNFISTLSVLAEINRKQTETGEKLTEQETSFLSNMIFAKKDPKQFKTQTFKQVLGTTSQNYSVSGWYPNLFFKRDDAGRFKPIVIDIHRYPDVDNGVILWEAVGPIHLFEMSLKDKKFFGPMFSQFEFITPYTTKLNNATWKSKLQHPNLEYNEWMKMLSTEICLGKNFIGYSHLDHFTCAEYTTGSPPSSGSSSSPNSPSTPNVGE</sequence>
<dbReference type="InterPro" id="IPR022601">
    <property type="entry name" value="DUF3160"/>
</dbReference>
<accession>D2VCR9</accession>
<dbReference type="OMA" id="HALHMSY"/>
<dbReference type="EMBL" id="GG738863">
    <property type="protein sequence ID" value="EFC45356.1"/>
    <property type="molecule type" value="Genomic_DNA"/>
</dbReference>
<dbReference type="AlphaFoldDB" id="D2VCR9"/>
<evidence type="ECO:0000313" key="2">
    <source>
        <dbReference type="EMBL" id="EFC45356.1"/>
    </source>
</evidence>
<evidence type="ECO:0000256" key="1">
    <source>
        <dbReference type="SAM" id="MobiDB-lite"/>
    </source>
</evidence>
<dbReference type="eggNOG" id="ENOG502SFTW">
    <property type="taxonomic scope" value="Eukaryota"/>
</dbReference>
<dbReference type="InParanoid" id="D2VCR9"/>
<organism evidence="3">
    <name type="scientific">Naegleria gruberi</name>
    <name type="common">Amoeba</name>
    <dbReference type="NCBI Taxonomy" id="5762"/>
    <lineage>
        <taxon>Eukaryota</taxon>
        <taxon>Discoba</taxon>
        <taxon>Heterolobosea</taxon>
        <taxon>Tetramitia</taxon>
        <taxon>Eutetramitia</taxon>
        <taxon>Vahlkampfiidae</taxon>
        <taxon>Naegleria</taxon>
    </lineage>
</organism>
<dbReference type="VEuPathDB" id="AmoebaDB:NAEGRDRAFT_66670"/>
<dbReference type="SMART" id="SM01325">
    <property type="entry name" value="DUF3160"/>
    <property type="match status" value="1"/>
</dbReference>
<protein>
    <submittedName>
        <fullName evidence="2">Predicted protein</fullName>
    </submittedName>
</protein>
<dbReference type="GeneID" id="8857359"/>
<dbReference type="Proteomes" id="UP000006671">
    <property type="component" value="Unassembled WGS sequence"/>
</dbReference>
<keyword evidence="3" id="KW-1185">Reference proteome</keyword>
<dbReference type="RefSeq" id="XP_002678100.1">
    <property type="nucleotide sequence ID" value="XM_002678054.1"/>
</dbReference>
<gene>
    <name evidence="2" type="ORF">NAEGRDRAFT_66670</name>
</gene>
<feature type="region of interest" description="Disordered" evidence="1">
    <location>
        <begin position="748"/>
        <end position="769"/>
    </location>
</feature>